<dbReference type="Pfam" id="PF13520">
    <property type="entry name" value="AA_permease_2"/>
    <property type="match status" value="1"/>
</dbReference>
<evidence type="ECO:0000256" key="2">
    <source>
        <dbReference type="ARBA" id="ARBA00022692"/>
    </source>
</evidence>
<protein>
    <submittedName>
        <fullName evidence="5">L-aspartate transporter</fullName>
    </submittedName>
</protein>
<accession>A0A9Q6LSG8</accession>
<dbReference type="PANTHER" id="PTHR47547">
    <property type="match status" value="1"/>
</dbReference>
<dbReference type="EMBL" id="CP038908">
    <property type="protein sequence ID" value="QGO05952.1"/>
    <property type="molecule type" value="Genomic_DNA"/>
</dbReference>
<dbReference type="RefSeq" id="WP_036777611.1">
    <property type="nucleotide sequence ID" value="NZ_CP012413.1"/>
</dbReference>
<evidence type="ECO:0000313" key="6">
    <source>
        <dbReference type="Proteomes" id="UP000422232"/>
    </source>
</evidence>
<name>A0A9Q6LSG8_PISSA</name>
<keyword evidence="3" id="KW-1133">Transmembrane helix</keyword>
<dbReference type="InterPro" id="IPR002293">
    <property type="entry name" value="AA/rel_permease1"/>
</dbReference>
<evidence type="ECO:0000313" key="5">
    <source>
        <dbReference type="EMBL" id="QGO05952.1"/>
    </source>
</evidence>
<keyword evidence="2" id="KW-0812">Transmembrane</keyword>
<sequence>MPVVKQGQRHISPWGMMLCSVSAILGSGWLFSSFYSAQLAGAGAIVAWILGGVLILCVAFSFAETSTLLPVGGGSAYLPFLTHGNMVSLILGWITWLTFATLQSVEVQATLQYLANLWPVLLQPETTSLSTTGMGLAVALMLLFSSLNIYSLRWVIRLNNILTYWKILVPVMIAVALMFTHFSVTNFHYQGHFLSNGWHGVFAAMSMGGIVFAFNGFKQVVELAGEAHNPKRTIPFALAGSIFICLAIYLLLQVAFIGALSPTELMAGWSHLSLASTAGPLAVVVAPVGVLALVLLYSNAVVAPAGSALMYVASASRTLHAMSGNRQMPKAFAELSARGMPVKAIVINTVLGLVFFFPLPGWKAMVEFITSLVAFSYSLGPVCVLVLRYQLPEERRVVRLPFVWVWSYVGLYICVLMSYWTGWQTISKLFLFLVFCFVLYFLYRVVSERARSLTLEIRSSLWMWVYFIGVSLVSYLGTFGGGHGKLGFGPDALVLAVLTALILYLAVRFRRTDEQAKTLFRAIGKELAS</sequence>
<dbReference type="Proteomes" id="UP000422232">
    <property type="component" value="Chromosome"/>
</dbReference>
<dbReference type="Gene3D" id="1.20.1740.10">
    <property type="entry name" value="Amino acid/polyamine transporter I"/>
    <property type="match status" value="1"/>
</dbReference>
<proteinExistence type="predicted"/>
<gene>
    <name evidence="5" type="primary">yveA_5</name>
    <name evidence="5" type="ORF">Psal009_01849</name>
</gene>
<evidence type="ECO:0000256" key="1">
    <source>
        <dbReference type="ARBA" id="ARBA00004141"/>
    </source>
</evidence>
<reference evidence="5 6" key="1">
    <citation type="submission" date="2019-04" db="EMBL/GenBank/DDBJ databases">
        <title>Complete genome sequencing of Piscirickettsia salmonis strain Psal-009.</title>
        <authorList>
            <person name="Schober I."/>
            <person name="Bunk B."/>
            <person name="Sproer C."/>
            <person name="Carril G.P."/>
            <person name="Riedel T."/>
            <person name="Flores-Herrera P.A."/>
            <person name="Nourdin-Galindo G."/>
            <person name="Marshall S.H."/>
            <person name="Overmann J."/>
        </authorList>
    </citation>
    <scope>NUCLEOTIDE SEQUENCE [LARGE SCALE GENOMIC DNA]</scope>
    <source>
        <strain evidence="5 6">Psal-009</strain>
    </source>
</reference>
<organism evidence="5 6">
    <name type="scientific">Piscirickettsia salmonis</name>
    <dbReference type="NCBI Taxonomy" id="1238"/>
    <lineage>
        <taxon>Bacteria</taxon>
        <taxon>Pseudomonadati</taxon>
        <taxon>Pseudomonadota</taxon>
        <taxon>Gammaproteobacteria</taxon>
        <taxon>Thiotrichales</taxon>
        <taxon>Piscirickettsiaceae</taxon>
        <taxon>Piscirickettsia</taxon>
    </lineage>
</organism>
<keyword evidence="6" id="KW-1185">Reference proteome</keyword>
<dbReference type="GO" id="GO:0022857">
    <property type="term" value="F:transmembrane transporter activity"/>
    <property type="evidence" value="ECO:0007669"/>
    <property type="project" value="InterPro"/>
</dbReference>
<evidence type="ECO:0000256" key="3">
    <source>
        <dbReference type="ARBA" id="ARBA00022989"/>
    </source>
</evidence>
<keyword evidence="4" id="KW-0472">Membrane</keyword>
<dbReference type="PIRSF" id="PIRSF006060">
    <property type="entry name" value="AA_transporter"/>
    <property type="match status" value="1"/>
</dbReference>
<dbReference type="InterPro" id="IPR052962">
    <property type="entry name" value="AA_Transporter_AGT"/>
</dbReference>
<comment type="subcellular location">
    <subcellularLocation>
        <location evidence="1">Membrane</location>
        <topology evidence="1">Multi-pass membrane protein</topology>
    </subcellularLocation>
</comment>
<dbReference type="AlphaFoldDB" id="A0A9Q6LSG8"/>
<dbReference type="PANTHER" id="PTHR47547:SF1">
    <property type="entry name" value="ASPARTATE-PROTON SYMPORTER"/>
    <property type="match status" value="1"/>
</dbReference>
<dbReference type="GO" id="GO:0016020">
    <property type="term" value="C:membrane"/>
    <property type="evidence" value="ECO:0007669"/>
    <property type="project" value="UniProtKB-SubCell"/>
</dbReference>
<evidence type="ECO:0000256" key="4">
    <source>
        <dbReference type="ARBA" id="ARBA00023136"/>
    </source>
</evidence>